<sequence>MEGIINGNVNFQKGWEDLHQIQGHAMDLIRTGGRKHVSVN</sequence>
<name>A0A8S5P3T6_9CAUD</name>
<proteinExistence type="predicted"/>
<reference evidence="1" key="1">
    <citation type="journal article" date="2021" name="Proc. Natl. Acad. Sci. U.S.A.">
        <title>A Catalog of Tens of Thousands of Viruses from Human Metagenomes Reveals Hidden Associations with Chronic Diseases.</title>
        <authorList>
            <person name="Tisza M.J."/>
            <person name="Buck C.B."/>
        </authorList>
    </citation>
    <scope>NUCLEOTIDE SEQUENCE</scope>
    <source>
        <strain evidence="1">Ctkyp1</strain>
    </source>
</reference>
<organism evidence="1">
    <name type="scientific">Siphoviridae sp. ctkyp1</name>
    <dbReference type="NCBI Taxonomy" id="2825646"/>
    <lineage>
        <taxon>Viruses</taxon>
        <taxon>Duplodnaviria</taxon>
        <taxon>Heunggongvirae</taxon>
        <taxon>Uroviricota</taxon>
        <taxon>Caudoviricetes</taxon>
    </lineage>
</organism>
<protein>
    <submittedName>
        <fullName evidence="1">Uncharacterized protein</fullName>
    </submittedName>
</protein>
<evidence type="ECO:0000313" key="1">
    <source>
        <dbReference type="EMBL" id="DAE01666.1"/>
    </source>
</evidence>
<accession>A0A8S5P3T6</accession>
<dbReference type="EMBL" id="BK015328">
    <property type="protein sequence ID" value="DAE01666.1"/>
    <property type="molecule type" value="Genomic_DNA"/>
</dbReference>